<reference evidence="11" key="1">
    <citation type="submission" date="2020-12" db="EMBL/GenBank/DDBJ databases">
        <authorList>
            <person name="Iha C."/>
        </authorList>
    </citation>
    <scope>NUCLEOTIDE SEQUENCE</scope>
</reference>
<keyword evidence="9" id="KW-0472">Membrane</keyword>
<evidence type="ECO:0000313" key="11">
    <source>
        <dbReference type="EMBL" id="CAD7700006.1"/>
    </source>
</evidence>
<dbReference type="EMBL" id="CAJHUC010001151">
    <property type="protein sequence ID" value="CAD7700006.1"/>
    <property type="molecule type" value="Genomic_DNA"/>
</dbReference>
<evidence type="ECO:0000256" key="1">
    <source>
        <dbReference type="ARBA" id="ARBA00004141"/>
    </source>
</evidence>
<dbReference type="Pfam" id="PF11891">
    <property type="entry name" value="RETICULATA-like"/>
    <property type="match status" value="1"/>
</dbReference>
<sequence>MASGREQAGSSELSAFLTAPTTALGGGGLGSSGGATLERSKLDLRREVKTQQPRTSDAGGGGGIGKIISNGGGGGGDDDDDDDDYFDEGDGDGDGDDGFFRKVLPQLYDRVTISAVLEEWFRSFSDLPIILRRAVEMGLFSSAQLVRFCSMDVRPGIFRSVSRKLPISMSRSFVGRLMADPAFAQKLILENVLAISAGFIYEVRMRKDRFMEELDFAAINTLGLAAATSMVVWMLSPSRSYGTAKKFPWQSMLENLPNNVFDSSGPLRNYTSQSRAASLLTKFAELSAVGAITGCATAGASELALALRKRSDPEFKPSVPIPGVERSMLGMCAFVGLHAHLRYQTIGGIDRYLFDHSSFLWSYMAASTMFRVANVSIGEASRPWFQGLPSKSPLRPRAPVPRGLVQTPAPLPASAQPNDDKPKKRKAKGFELSVVSGTP</sequence>
<keyword evidence="6" id="KW-0812">Transmembrane</keyword>
<feature type="region of interest" description="Disordered" evidence="10">
    <location>
        <begin position="388"/>
        <end position="439"/>
    </location>
</feature>
<organism evidence="11 12">
    <name type="scientific">Ostreobium quekettii</name>
    <dbReference type="NCBI Taxonomy" id="121088"/>
    <lineage>
        <taxon>Eukaryota</taxon>
        <taxon>Viridiplantae</taxon>
        <taxon>Chlorophyta</taxon>
        <taxon>core chlorophytes</taxon>
        <taxon>Ulvophyceae</taxon>
        <taxon>TCBD clade</taxon>
        <taxon>Bryopsidales</taxon>
        <taxon>Ostreobineae</taxon>
        <taxon>Ostreobiaceae</taxon>
        <taxon>Ostreobium</taxon>
    </lineage>
</organism>
<evidence type="ECO:0000256" key="3">
    <source>
        <dbReference type="ARBA" id="ARBA00010793"/>
    </source>
</evidence>
<dbReference type="PANTHER" id="PTHR31038:SF2">
    <property type="entry name" value="PROTEIN RETICULATA-RELATED 1, CHLOROPLASTIC"/>
    <property type="match status" value="1"/>
</dbReference>
<keyword evidence="4" id="KW-0150">Chloroplast</keyword>
<dbReference type="GO" id="GO:0009706">
    <property type="term" value="C:chloroplast inner membrane"/>
    <property type="evidence" value="ECO:0007669"/>
    <property type="project" value="TreeGrafter"/>
</dbReference>
<comment type="caution">
    <text evidence="11">The sequence shown here is derived from an EMBL/GenBank/DDBJ whole genome shotgun (WGS) entry which is preliminary data.</text>
</comment>
<dbReference type="AlphaFoldDB" id="A0A8S1J2N7"/>
<name>A0A8S1J2N7_9CHLO</name>
<gene>
    <name evidence="11" type="ORF">OSTQU699_LOCUS5365</name>
</gene>
<evidence type="ECO:0000256" key="10">
    <source>
        <dbReference type="SAM" id="MobiDB-lite"/>
    </source>
</evidence>
<evidence type="ECO:0000256" key="8">
    <source>
        <dbReference type="ARBA" id="ARBA00022989"/>
    </source>
</evidence>
<keyword evidence="12" id="KW-1185">Reference proteome</keyword>
<keyword evidence="5" id="KW-0934">Plastid</keyword>
<keyword evidence="8" id="KW-1133">Transmembrane helix</keyword>
<keyword evidence="7" id="KW-0809">Transit peptide</keyword>
<feature type="region of interest" description="Disordered" evidence="10">
    <location>
        <begin position="1"/>
        <end position="93"/>
    </location>
</feature>
<feature type="compositionally biased region" description="Acidic residues" evidence="10">
    <location>
        <begin position="76"/>
        <end position="93"/>
    </location>
</feature>
<dbReference type="OrthoDB" id="513951at2759"/>
<feature type="compositionally biased region" description="Gly residues" evidence="10">
    <location>
        <begin position="58"/>
        <end position="75"/>
    </location>
</feature>
<protein>
    <submittedName>
        <fullName evidence="11">Uncharacterized protein</fullName>
    </submittedName>
</protein>
<evidence type="ECO:0000256" key="6">
    <source>
        <dbReference type="ARBA" id="ARBA00022692"/>
    </source>
</evidence>
<evidence type="ECO:0000256" key="9">
    <source>
        <dbReference type="ARBA" id="ARBA00023136"/>
    </source>
</evidence>
<comment type="similarity">
    <text evidence="3">Belongs to the RETICULATA family.</text>
</comment>
<proteinExistence type="inferred from homology"/>
<accession>A0A8S1J2N7</accession>
<evidence type="ECO:0000256" key="2">
    <source>
        <dbReference type="ARBA" id="ARBA00004229"/>
    </source>
</evidence>
<dbReference type="InterPro" id="IPR021825">
    <property type="entry name" value="RETICULATA-related"/>
</dbReference>
<dbReference type="Proteomes" id="UP000708148">
    <property type="component" value="Unassembled WGS sequence"/>
</dbReference>
<dbReference type="GO" id="GO:0099402">
    <property type="term" value="P:plant organ development"/>
    <property type="evidence" value="ECO:0007669"/>
    <property type="project" value="TreeGrafter"/>
</dbReference>
<evidence type="ECO:0000256" key="7">
    <source>
        <dbReference type="ARBA" id="ARBA00022946"/>
    </source>
</evidence>
<feature type="compositionally biased region" description="Gly residues" evidence="10">
    <location>
        <begin position="24"/>
        <end position="33"/>
    </location>
</feature>
<evidence type="ECO:0000313" key="12">
    <source>
        <dbReference type="Proteomes" id="UP000708148"/>
    </source>
</evidence>
<comment type="subcellular location">
    <subcellularLocation>
        <location evidence="1">Membrane</location>
        <topology evidence="1">Multi-pass membrane protein</topology>
    </subcellularLocation>
    <subcellularLocation>
        <location evidence="2">Plastid</location>
        <location evidence="2">Chloroplast</location>
    </subcellularLocation>
</comment>
<evidence type="ECO:0000256" key="4">
    <source>
        <dbReference type="ARBA" id="ARBA00022528"/>
    </source>
</evidence>
<evidence type="ECO:0000256" key="5">
    <source>
        <dbReference type="ARBA" id="ARBA00022640"/>
    </source>
</evidence>
<dbReference type="PANTHER" id="PTHR31038">
    <property type="entry name" value="EXPRESSED PROTEIN-RELATED"/>
    <property type="match status" value="1"/>
</dbReference>
<feature type="compositionally biased region" description="Basic and acidic residues" evidence="10">
    <location>
        <begin position="38"/>
        <end position="49"/>
    </location>
</feature>